<dbReference type="PANTHER" id="PTHR43085">
    <property type="entry name" value="HEXOKINASE FAMILY MEMBER"/>
    <property type="match status" value="1"/>
</dbReference>
<evidence type="ECO:0000259" key="4">
    <source>
        <dbReference type="Pfam" id="PF00294"/>
    </source>
</evidence>
<feature type="domain" description="Carbohydrate kinase PfkB" evidence="4">
    <location>
        <begin position="19"/>
        <end position="285"/>
    </location>
</feature>
<dbReference type="PROSITE" id="PS00584">
    <property type="entry name" value="PFKB_KINASES_2"/>
    <property type="match status" value="1"/>
</dbReference>
<dbReference type="RefSeq" id="WP_140468565.1">
    <property type="nucleotide sequence ID" value="NZ_RCYZ01000007.1"/>
</dbReference>
<evidence type="ECO:0000256" key="1">
    <source>
        <dbReference type="ARBA" id="ARBA00010688"/>
    </source>
</evidence>
<proteinExistence type="inferred from homology"/>
<protein>
    <submittedName>
        <fullName evidence="5">Carbohydrate kinase</fullName>
    </submittedName>
</protein>
<dbReference type="Gene3D" id="3.40.1190.20">
    <property type="match status" value="1"/>
</dbReference>
<comment type="similarity">
    <text evidence="1">Belongs to the carbohydrate kinase PfkB family.</text>
</comment>
<keyword evidence="6" id="KW-1185">Reference proteome</keyword>
<dbReference type="AlphaFoldDB" id="A0A502GQF7"/>
<dbReference type="Pfam" id="PF00294">
    <property type="entry name" value="PfkB"/>
    <property type="match status" value="1"/>
</dbReference>
<dbReference type="PANTHER" id="PTHR43085:SF57">
    <property type="entry name" value="CARBOHYDRATE KINASE PFKB DOMAIN-CONTAINING PROTEIN"/>
    <property type="match status" value="1"/>
</dbReference>
<dbReference type="InterPro" id="IPR029056">
    <property type="entry name" value="Ribokinase-like"/>
</dbReference>
<dbReference type="EMBL" id="RCYZ01000007">
    <property type="protein sequence ID" value="TPG63668.1"/>
    <property type="molecule type" value="Genomic_DNA"/>
</dbReference>
<dbReference type="PROSITE" id="PS00583">
    <property type="entry name" value="PFKB_KINASES_1"/>
    <property type="match status" value="1"/>
</dbReference>
<dbReference type="InterPro" id="IPR050306">
    <property type="entry name" value="PfkB_Carbo_kinase"/>
</dbReference>
<sequence length="301" mass="32875">MNNSVICFGEVLWDILPTGQQPGGAPFNVAVHLHQLGQPVQLISRVGDDELGRELLDFIESKGLSTAHVQQGHTHLTGVVKANVDDANEVVYKIVQPVAWDYIQYEPELAEAVAQADVLVYGSLVARQAGSRETLYRLLENARFRVFDVNLRPPHYTEEITKYLLSKAHLVKMNHHELVELMDWLGYGPVADREDRAAAMRWLAERYQLQAVCVTCGADGAMLYTGGQLYRAPGLSVEVRDTIGSGDAFLAALLKGWLAGDEPDTMLRFACAAGALVATHQGATPAITAGDVTQLLARQTA</sequence>
<evidence type="ECO:0000313" key="5">
    <source>
        <dbReference type="EMBL" id="TPG63668.1"/>
    </source>
</evidence>
<accession>A0A502GQF7</accession>
<evidence type="ECO:0000313" key="6">
    <source>
        <dbReference type="Proteomes" id="UP000317646"/>
    </source>
</evidence>
<name>A0A502GQF7_9BACT</name>
<reference evidence="5 6" key="1">
    <citation type="journal article" date="2019" name="Environ. Microbiol.">
        <title>Species interactions and distinct microbial communities in high Arctic permafrost affected cryosols are associated with the CH4 and CO2 gas fluxes.</title>
        <authorList>
            <person name="Altshuler I."/>
            <person name="Hamel J."/>
            <person name="Turney S."/>
            <person name="Magnuson E."/>
            <person name="Levesque R."/>
            <person name="Greer C."/>
            <person name="Whyte L.G."/>
        </authorList>
    </citation>
    <scope>NUCLEOTIDE SEQUENCE [LARGE SCALE GENOMIC DNA]</scope>
    <source>
        <strain evidence="5 6">S9.2P</strain>
    </source>
</reference>
<evidence type="ECO:0000256" key="3">
    <source>
        <dbReference type="ARBA" id="ARBA00022777"/>
    </source>
</evidence>
<dbReference type="SUPFAM" id="SSF53613">
    <property type="entry name" value="Ribokinase-like"/>
    <property type="match status" value="1"/>
</dbReference>
<dbReference type="GO" id="GO:0016301">
    <property type="term" value="F:kinase activity"/>
    <property type="evidence" value="ECO:0007669"/>
    <property type="project" value="UniProtKB-KW"/>
</dbReference>
<evidence type="ECO:0000256" key="2">
    <source>
        <dbReference type="ARBA" id="ARBA00022679"/>
    </source>
</evidence>
<dbReference type="InterPro" id="IPR002173">
    <property type="entry name" value="Carboh/pur_kinase_PfkB_CS"/>
</dbReference>
<organism evidence="5 6">
    <name type="scientific">Hymenobacter nivis</name>
    <dbReference type="NCBI Taxonomy" id="1850093"/>
    <lineage>
        <taxon>Bacteria</taxon>
        <taxon>Pseudomonadati</taxon>
        <taxon>Bacteroidota</taxon>
        <taxon>Cytophagia</taxon>
        <taxon>Cytophagales</taxon>
        <taxon>Hymenobacteraceae</taxon>
        <taxon>Hymenobacter</taxon>
    </lineage>
</organism>
<keyword evidence="3 5" id="KW-0418">Kinase</keyword>
<gene>
    <name evidence="5" type="ORF">EAH73_16580</name>
</gene>
<dbReference type="CDD" id="cd01167">
    <property type="entry name" value="bac_FRK"/>
    <property type="match status" value="1"/>
</dbReference>
<keyword evidence="2" id="KW-0808">Transferase</keyword>
<dbReference type="OrthoDB" id="9813569at2"/>
<dbReference type="InterPro" id="IPR011611">
    <property type="entry name" value="PfkB_dom"/>
</dbReference>
<dbReference type="Proteomes" id="UP000317646">
    <property type="component" value="Unassembled WGS sequence"/>
</dbReference>
<comment type="caution">
    <text evidence="5">The sequence shown here is derived from an EMBL/GenBank/DDBJ whole genome shotgun (WGS) entry which is preliminary data.</text>
</comment>